<keyword evidence="1" id="KW-0472">Membrane</keyword>
<dbReference type="EMBL" id="BPLQ01006056">
    <property type="protein sequence ID" value="GIY19578.1"/>
    <property type="molecule type" value="Genomic_DNA"/>
</dbReference>
<evidence type="ECO:0000313" key="3">
    <source>
        <dbReference type="Proteomes" id="UP001054837"/>
    </source>
</evidence>
<reference evidence="2 3" key="1">
    <citation type="submission" date="2021-06" db="EMBL/GenBank/DDBJ databases">
        <title>Caerostris darwini draft genome.</title>
        <authorList>
            <person name="Kono N."/>
            <person name="Arakawa K."/>
        </authorList>
    </citation>
    <scope>NUCLEOTIDE SEQUENCE [LARGE SCALE GENOMIC DNA]</scope>
</reference>
<sequence>MRKERAEVVARLVLTSGHDYLLAHLHRIGFVSDGDLPVMLDHLLHPRFLGEESSKVTFNLRFDIAKTNSLKRSISFLDGAVVLVSGGGVATFIFSFENSGSHSQDVHSRTRLAIGAKEVSASTGDSNSFVDGDEEAMILQHLDFAPSVSLNAFTKQFY</sequence>
<protein>
    <submittedName>
        <fullName evidence="2">Uncharacterized protein</fullName>
    </submittedName>
</protein>
<keyword evidence="3" id="KW-1185">Reference proteome</keyword>
<evidence type="ECO:0000313" key="2">
    <source>
        <dbReference type="EMBL" id="GIY19578.1"/>
    </source>
</evidence>
<feature type="transmembrane region" description="Helical" evidence="1">
    <location>
        <begin position="76"/>
        <end position="96"/>
    </location>
</feature>
<name>A0AAV4RHV4_9ARAC</name>
<dbReference type="Proteomes" id="UP001054837">
    <property type="component" value="Unassembled WGS sequence"/>
</dbReference>
<comment type="caution">
    <text evidence="2">The sequence shown here is derived from an EMBL/GenBank/DDBJ whole genome shotgun (WGS) entry which is preliminary data.</text>
</comment>
<proteinExistence type="predicted"/>
<evidence type="ECO:0000256" key="1">
    <source>
        <dbReference type="SAM" id="Phobius"/>
    </source>
</evidence>
<organism evidence="2 3">
    <name type="scientific">Caerostris darwini</name>
    <dbReference type="NCBI Taxonomy" id="1538125"/>
    <lineage>
        <taxon>Eukaryota</taxon>
        <taxon>Metazoa</taxon>
        <taxon>Ecdysozoa</taxon>
        <taxon>Arthropoda</taxon>
        <taxon>Chelicerata</taxon>
        <taxon>Arachnida</taxon>
        <taxon>Araneae</taxon>
        <taxon>Araneomorphae</taxon>
        <taxon>Entelegynae</taxon>
        <taxon>Araneoidea</taxon>
        <taxon>Araneidae</taxon>
        <taxon>Caerostris</taxon>
    </lineage>
</organism>
<dbReference type="AlphaFoldDB" id="A0AAV4RHV4"/>
<gene>
    <name evidence="2" type="ORF">CDAR_273961</name>
</gene>
<accession>A0AAV4RHV4</accession>
<keyword evidence="1" id="KW-0812">Transmembrane</keyword>
<keyword evidence="1" id="KW-1133">Transmembrane helix</keyword>